<evidence type="ECO:0000313" key="3">
    <source>
        <dbReference type="Proteomes" id="UP000696485"/>
    </source>
</evidence>
<name>A0A9P5SLV5_9FUNG</name>
<comment type="caution">
    <text evidence="2">The sequence shown here is derived from an EMBL/GenBank/DDBJ whole genome shotgun (WGS) entry which is preliminary data.</text>
</comment>
<evidence type="ECO:0000256" key="1">
    <source>
        <dbReference type="SAM" id="MobiDB-lite"/>
    </source>
</evidence>
<keyword evidence="3" id="KW-1185">Reference proteome</keyword>
<reference evidence="2" key="1">
    <citation type="journal article" date="2020" name="Fungal Divers.">
        <title>Resolving the Mortierellaceae phylogeny through synthesis of multi-gene phylogenetics and phylogenomics.</title>
        <authorList>
            <person name="Vandepol N."/>
            <person name="Liber J."/>
            <person name="Desiro A."/>
            <person name="Na H."/>
            <person name="Kennedy M."/>
            <person name="Barry K."/>
            <person name="Grigoriev I.V."/>
            <person name="Miller A.N."/>
            <person name="O'Donnell K."/>
            <person name="Stajich J.E."/>
            <person name="Bonito G."/>
        </authorList>
    </citation>
    <scope>NUCLEOTIDE SEQUENCE</scope>
    <source>
        <strain evidence="2">NVP1</strain>
    </source>
</reference>
<proteinExistence type="predicted"/>
<sequence>MMIQRTTATFVETDETDSFQFSSENQKIYDEASEWFENRIQRKIEDTIKGLCNNRFDIPWVHDLLYDRLKLLKCGLESTTDENTYTSYWIAPDFTALRTGIDGLISKGFINENHFWPSALRRRLVRGIENAKGTSVDGYWYALDGKVDVIFENIGSPDCKDYRKRDVYKIKSERNSADALLHRFQRNGPMDIAREYQVIFVIVCVSAALGEDLMVYTTCIMDGRKYHVRKIFQDKYEFSANRQASVLVHLQFCLVIKTIMEANQDVSFRFDKATSKKPTGWQTKNSLRMHISPKRDRTKE</sequence>
<organism evidence="2 3">
    <name type="scientific">Podila minutissima</name>
    <dbReference type="NCBI Taxonomy" id="64525"/>
    <lineage>
        <taxon>Eukaryota</taxon>
        <taxon>Fungi</taxon>
        <taxon>Fungi incertae sedis</taxon>
        <taxon>Mucoromycota</taxon>
        <taxon>Mortierellomycotina</taxon>
        <taxon>Mortierellomycetes</taxon>
        <taxon>Mortierellales</taxon>
        <taxon>Mortierellaceae</taxon>
        <taxon>Podila</taxon>
    </lineage>
</organism>
<feature type="compositionally biased region" description="Polar residues" evidence="1">
    <location>
        <begin position="276"/>
        <end position="286"/>
    </location>
</feature>
<feature type="region of interest" description="Disordered" evidence="1">
    <location>
        <begin position="275"/>
        <end position="300"/>
    </location>
</feature>
<gene>
    <name evidence="2" type="ORF">BG006_005995</name>
</gene>
<dbReference type="EMBL" id="JAAAUY010000346">
    <property type="protein sequence ID" value="KAF9331136.1"/>
    <property type="molecule type" value="Genomic_DNA"/>
</dbReference>
<evidence type="ECO:0000313" key="2">
    <source>
        <dbReference type="EMBL" id="KAF9331136.1"/>
    </source>
</evidence>
<protein>
    <submittedName>
        <fullName evidence="2">Uncharacterized protein</fullName>
    </submittedName>
</protein>
<dbReference type="AlphaFoldDB" id="A0A9P5SLV5"/>
<accession>A0A9P5SLV5</accession>
<dbReference type="Proteomes" id="UP000696485">
    <property type="component" value="Unassembled WGS sequence"/>
</dbReference>